<dbReference type="SUPFAM" id="SSF54427">
    <property type="entry name" value="NTF2-like"/>
    <property type="match status" value="1"/>
</dbReference>
<accession>A0ABX8ZSQ3</accession>
<protein>
    <submittedName>
        <fullName evidence="2">Nuclear transport factor 2 family protein</fullName>
    </submittedName>
</protein>
<keyword evidence="3" id="KW-1185">Reference proteome</keyword>
<dbReference type="InterPro" id="IPR032710">
    <property type="entry name" value="NTF2-like_dom_sf"/>
</dbReference>
<feature type="chain" id="PRO_5047467635" evidence="1">
    <location>
        <begin position="19"/>
        <end position="169"/>
    </location>
</feature>
<dbReference type="Gene3D" id="3.10.450.50">
    <property type="match status" value="1"/>
</dbReference>
<dbReference type="RefSeq" id="WP_221427723.1">
    <property type="nucleotide sequence ID" value="NZ_CP081296.1"/>
</dbReference>
<keyword evidence="1" id="KW-0732">Signal</keyword>
<evidence type="ECO:0000313" key="2">
    <source>
        <dbReference type="EMBL" id="QZD92020.1"/>
    </source>
</evidence>
<gene>
    <name evidence="2" type="ORF">K3162_10740</name>
</gene>
<evidence type="ECO:0000313" key="3">
    <source>
        <dbReference type="Proteomes" id="UP000824300"/>
    </source>
</evidence>
<feature type="signal peptide" evidence="1">
    <location>
        <begin position="1"/>
        <end position="18"/>
    </location>
</feature>
<dbReference type="EMBL" id="CP081296">
    <property type="protein sequence ID" value="QZD92020.1"/>
    <property type="molecule type" value="Genomic_DNA"/>
</dbReference>
<dbReference type="Proteomes" id="UP000824300">
    <property type="component" value="Chromosome"/>
</dbReference>
<reference evidence="2 3" key="1">
    <citation type="submission" date="2021-08" db="EMBL/GenBank/DDBJ databases">
        <title>Comparative Genomics Analysis of the Genus Qipengyuania Reveals Extensive Genetic Diversity and Metabolic Versatility, Including the Description of Fifteen Novel Species.</title>
        <authorList>
            <person name="Liu Y."/>
        </authorList>
    </citation>
    <scope>NUCLEOTIDE SEQUENCE [LARGE SCALE GENOMIC DNA]</scope>
    <source>
        <strain evidence="2 3">1NDW3</strain>
    </source>
</reference>
<organism evidence="2 3">
    <name type="scientific">Qipengyuania xiapuensis</name>
    <dbReference type="NCBI Taxonomy" id="2867236"/>
    <lineage>
        <taxon>Bacteria</taxon>
        <taxon>Pseudomonadati</taxon>
        <taxon>Pseudomonadota</taxon>
        <taxon>Alphaproteobacteria</taxon>
        <taxon>Sphingomonadales</taxon>
        <taxon>Erythrobacteraceae</taxon>
        <taxon>Qipengyuania</taxon>
    </lineage>
</organism>
<proteinExistence type="predicted"/>
<sequence length="169" mass="18120">MRGHILLAAALVAAPAHADDTSDSLSDEQRAVTAGVDAFFDALRSDDKTALAGTMHPDGLIYIHNRMEEGNWQVQLRTTANHLENWLSSPAGLDETMVYEKVLVDGDMAQVWGPYSFHVGDTVSHCGINSMSMVKAGDGSWKVGNVSFSMVPPSQCAAVGADWVANDDN</sequence>
<evidence type="ECO:0000256" key="1">
    <source>
        <dbReference type="SAM" id="SignalP"/>
    </source>
</evidence>
<name>A0ABX8ZSQ3_9SPHN</name>